<protein>
    <recommendedName>
        <fullName evidence="5">Protein TsetseEP domain-containing protein</fullName>
    </recommendedName>
</protein>
<evidence type="ECO:0008006" key="5">
    <source>
        <dbReference type="Google" id="ProtNLM"/>
    </source>
</evidence>
<accession>A0A1Y1NFY8</accession>
<feature type="signal peptide" evidence="1">
    <location>
        <begin position="1"/>
        <end position="20"/>
    </location>
</feature>
<dbReference type="Proteomes" id="UP000327044">
    <property type="component" value="Unassembled WGS sequence"/>
</dbReference>
<keyword evidence="4" id="KW-1185">Reference proteome</keyword>
<name>A0A1Y1NFY8_PHOPY</name>
<dbReference type="OrthoDB" id="6712663at2759"/>
<organism evidence="2">
    <name type="scientific">Photinus pyralis</name>
    <name type="common">Common eastern firefly</name>
    <name type="synonym">Lampyris pyralis</name>
    <dbReference type="NCBI Taxonomy" id="7054"/>
    <lineage>
        <taxon>Eukaryota</taxon>
        <taxon>Metazoa</taxon>
        <taxon>Ecdysozoa</taxon>
        <taxon>Arthropoda</taxon>
        <taxon>Hexapoda</taxon>
        <taxon>Insecta</taxon>
        <taxon>Pterygota</taxon>
        <taxon>Neoptera</taxon>
        <taxon>Endopterygota</taxon>
        <taxon>Coleoptera</taxon>
        <taxon>Polyphaga</taxon>
        <taxon>Elateriformia</taxon>
        <taxon>Elateroidea</taxon>
        <taxon>Lampyridae</taxon>
        <taxon>Lampyrinae</taxon>
        <taxon>Photinus</taxon>
    </lineage>
</organism>
<evidence type="ECO:0000313" key="2">
    <source>
        <dbReference type="EMBL" id="JAV96689.1"/>
    </source>
</evidence>
<dbReference type="InParanoid" id="A0A1Y1NFY8"/>
<gene>
    <name evidence="3" type="ORF">PPYR_00497</name>
</gene>
<proteinExistence type="predicted"/>
<evidence type="ECO:0000256" key="1">
    <source>
        <dbReference type="SAM" id="SignalP"/>
    </source>
</evidence>
<feature type="chain" id="PRO_5036312593" description="Protein TsetseEP domain-containing protein" evidence="1">
    <location>
        <begin position="21"/>
        <end position="244"/>
    </location>
</feature>
<reference evidence="2" key="1">
    <citation type="journal article" date="2016" name="Sci. Rep.">
        <title>Molecular characterization of firefly nuptial gifts: a multi-omics approach sheds light on postcopulatory sexual selection.</title>
        <authorList>
            <person name="Al-Wathiqui N."/>
            <person name="Fallon T.R."/>
            <person name="South A."/>
            <person name="Weng J.K."/>
            <person name="Lewis S.M."/>
        </authorList>
    </citation>
    <scope>NUCLEOTIDE SEQUENCE</scope>
</reference>
<reference evidence="3" key="3">
    <citation type="submission" date="2019-08" db="EMBL/GenBank/DDBJ databases">
        <authorList>
            <consortium name="Photinus pyralis genome working group"/>
            <person name="Fallon T.R."/>
            <person name="Sander Lower S.E."/>
            <person name="Weng J.-K."/>
        </authorList>
    </citation>
    <scope>NUCLEOTIDE SEQUENCE</scope>
    <source>
        <strain evidence="3">1611_PpyrPB1</strain>
        <tissue evidence="3">Whole body</tissue>
    </source>
</reference>
<evidence type="ECO:0000313" key="4">
    <source>
        <dbReference type="Proteomes" id="UP000327044"/>
    </source>
</evidence>
<dbReference type="EMBL" id="GEZM01003589">
    <property type="protein sequence ID" value="JAV96689.1"/>
    <property type="molecule type" value="Transcribed_RNA"/>
</dbReference>
<evidence type="ECO:0000313" key="3">
    <source>
        <dbReference type="EMBL" id="KAB0803527.1"/>
    </source>
</evidence>
<sequence>MLFAMFPFLLVLVLANNVFSQLNDDLSLKMIKLSTGLQQKCTKNADSSAMAEIIMSAQQTMACANQHYSNDINANGYCTNVGGTVIKCIEGLADASKKCLDADEKYFPDFVLNGQKRILDKFCKTDYQNSINKLAASKCKVPFAQLLNTEFVSTCVPKLKLIENLDKGVVSLQKSVICSDLQSINTCMVNIVKTNCEVDSKDLKVFSAVFEEYQVECKTNSATTKVTLSFTTLGFILLVLNSLK</sequence>
<dbReference type="EMBL" id="VVIM01000001">
    <property type="protein sequence ID" value="KAB0803527.1"/>
    <property type="molecule type" value="Genomic_DNA"/>
</dbReference>
<keyword evidence="1" id="KW-0732">Signal</keyword>
<reference evidence="3 4" key="2">
    <citation type="journal article" date="2018" name="Elife">
        <title>Firefly genomes illuminate parallel origins of bioluminescence in beetles.</title>
        <authorList>
            <person name="Fallon T.R."/>
            <person name="Lower S.E."/>
            <person name="Chang C.H."/>
            <person name="Bessho-Uehara M."/>
            <person name="Martin G.J."/>
            <person name="Bewick A.J."/>
            <person name="Behringer M."/>
            <person name="Debat H.J."/>
            <person name="Wong I."/>
            <person name="Day J.C."/>
            <person name="Suvorov A."/>
            <person name="Silva C.J."/>
            <person name="Stanger-Hall K.F."/>
            <person name="Hall D.W."/>
            <person name="Schmitz R.J."/>
            <person name="Nelson D.R."/>
            <person name="Lewis S.M."/>
            <person name="Shigenobu S."/>
            <person name="Bybee S.M."/>
            <person name="Larracuente A.M."/>
            <person name="Oba Y."/>
            <person name="Weng J.K."/>
        </authorList>
    </citation>
    <scope>NUCLEOTIDE SEQUENCE [LARGE SCALE GENOMIC DNA]</scope>
    <source>
        <strain evidence="3">1611_PpyrPB1</strain>
        <tissue evidence="3">Whole body</tissue>
    </source>
</reference>
<dbReference type="AlphaFoldDB" id="A0A1Y1NFY8"/>